<dbReference type="InterPro" id="IPR000182">
    <property type="entry name" value="GNAT_dom"/>
</dbReference>
<evidence type="ECO:0000313" key="5">
    <source>
        <dbReference type="EMBL" id="RRR21382.1"/>
    </source>
</evidence>
<evidence type="ECO:0000256" key="2">
    <source>
        <dbReference type="ARBA" id="ARBA00023315"/>
    </source>
</evidence>
<evidence type="ECO:0000313" key="8">
    <source>
        <dbReference type="Proteomes" id="UP000282185"/>
    </source>
</evidence>
<dbReference type="Proteomes" id="UP000282185">
    <property type="component" value="Unassembled WGS sequence"/>
</dbReference>
<keyword evidence="1" id="KW-0808">Transferase</keyword>
<keyword evidence="2" id="KW-0012">Acyltransferase</keyword>
<evidence type="ECO:0000313" key="6">
    <source>
        <dbReference type="EMBL" id="RRR23434.1"/>
    </source>
</evidence>
<dbReference type="CDD" id="cd04301">
    <property type="entry name" value="NAT_SF"/>
    <property type="match status" value="1"/>
</dbReference>
<dbReference type="EMBL" id="QSWH01000008">
    <property type="protein sequence ID" value="RRR21382.1"/>
    <property type="molecule type" value="Genomic_DNA"/>
</dbReference>
<dbReference type="SUPFAM" id="SSF55729">
    <property type="entry name" value="Acyl-CoA N-acyltransferases (Nat)"/>
    <property type="match status" value="1"/>
</dbReference>
<organism evidence="5 8">
    <name type="scientific">Brachybacterium saurashtrense</name>
    <dbReference type="NCBI Taxonomy" id="556288"/>
    <lineage>
        <taxon>Bacteria</taxon>
        <taxon>Bacillati</taxon>
        <taxon>Actinomycetota</taxon>
        <taxon>Actinomycetes</taxon>
        <taxon>Micrococcales</taxon>
        <taxon>Dermabacteraceae</taxon>
        <taxon>Brachybacterium</taxon>
    </lineage>
</organism>
<protein>
    <submittedName>
        <fullName evidence="5">GNAT family N-acetyltransferase</fullName>
    </submittedName>
</protein>
<sequence>MLRRARADDVEQLVALTQAAYRGEGGWTTEAHLVGGARTDGDEVRAMLEDPSISLIVAEEGATLHGCCYTHREPADEHGIVRAELGLFAVAPSAQGRGLGGRLLEAQAAALRADGVDVLMIRVLQSRPELHAWYLRRGFVPVGRSVPFPGNPAELKVAGLGMDVMERELHPARD</sequence>
<evidence type="ECO:0000313" key="7">
    <source>
        <dbReference type="Proteomes" id="UP000254236"/>
    </source>
</evidence>
<dbReference type="Pfam" id="PF13508">
    <property type="entry name" value="Acetyltransf_7"/>
    <property type="match status" value="1"/>
</dbReference>
<dbReference type="Gene3D" id="3.40.630.30">
    <property type="match status" value="1"/>
</dbReference>
<proteinExistence type="predicted"/>
<dbReference type="EMBL" id="QSWH01000003">
    <property type="protein sequence ID" value="RRR23434.1"/>
    <property type="molecule type" value="Genomic_DNA"/>
</dbReference>
<evidence type="ECO:0000259" key="3">
    <source>
        <dbReference type="PROSITE" id="PS51186"/>
    </source>
</evidence>
<accession>A0A345YT59</accession>
<dbReference type="InterPro" id="IPR050832">
    <property type="entry name" value="Bact_Acetyltransf"/>
</dbReference>
<evidence type="ECO:0000313" key="4">
    <source>
        <dbReference type="EMBL" id="AXK47111.1"/>
    </source>
</evidence>
<dbReference type="PANTHER" id="PTHR43877">
    <property type="entry name" value="AMINOALKYLPHOSPHONATE N-ACETYLTRANSFERASE-RELATED-RELATED"/>
    <property type="match status" value="1"/>
</dbReference>
<dbReference type="GO" id="GO:0016747">
    <property type="term" value="F:acyltransferase activity, transferring groups other than amino-acyl groups"/>
    <property type="evidence" value="ECO:0007669"/>
    <property type="project" value="InterPro"/>
</dbReference>
<gene>
    <name evidence="4" type="ORF">DWV08_00965</name>
    <name evidence="6" type="ORF">DXU92_06095</name>
    <name evidence="5" type="ORF">DXU92_14865</name>
</gene>
<dbReference type="Proteomes" id="UP000254236">
    <property type="component" value="Chromosome"/>
</dbReference>
<reference evidence="5 8" key="2">
    <citation type="submission" date="2018-08" db="EMBL/GenBank/DDBJ databases">
        <title>Brachybacterium saurashtrense DSM 23186.</title>
        <authorList>
            <person name="Li Y."/>
        </authorList>
    </citation>
    <scope>NUCLEOTIDE SEQUENCE [LARGE SCALE GENOMIC DNA]</scope>
    <source>
        <strain evidence="5 8">DSM 23186</strain>
    </source>
</reference>
<dbReference type="InterPro" id="IPR016181">
    <property type="entry name" value="Acyl_CoA_acyltransferase"/>
</dbReference>
<evidence type="ECO:0000256" key="1">
    <source>
        <dbReference type="ARBA" id="ARBA00022679"/>
    </source>
</evidence>
<keyword evidence="7" id="KW-1185">Reference proteome</keyword>
<dbReference type="KEGG" id="bsau:DWV08_00965"/>
<dbReference type="OrthoDB" id="119501at2"/>
<dbReference type="AlphaFoldDB" id="A0A345YT59"/>
<name>A0A345YT59_9MICO</name>
<reference evidence="4 7" key="1">
    <citation type="submission" date="2018-07" db="EMBL/GenBank/DDBJ databases">
        <title>Brachybacterium saurashtrense DSM 23186 genome sequence.</title>
        <authorList>
            <person name="Guo L."/>
        </authorList>
    </citation>
    <scope>NUCLEOTIDE SEQUENCE [LARGE SCALE GENOMIC DNA]</scope>
    <source>
        <strain evidence="4 7">DSM 23186</strain>
    </source>
</reference>
<feature type="domain" description="N-acetyltransferase" evidence="3">
    <location>
        <begin position="1"/>
        <end position="170"/>
    </location>
</feature>
<dbReference type="PROSITE" id="PS51186">
    <property type="entry name" value="GNAT"/>
    <property type="match status" value="1"/>
</dbReference>
<dbReference type="EMBL" id="CP031356">
    <property type="protein sequence ID" value="AXK47111.1"/>
    <property type="molecule type" value="Genomic_DNA"/>
</dbReference>